<evidence type="ECO:0000313" key="1">
    <source>
        <dbReference type="EMBL" id="TWT39023.1"/>
    </source>
</evidence>
<keyword evidence="2" id="KW-1185">Reference proteome</keyword>
<organism evidence="1 2">
    <name type="scientific">Blastopirellula retiformator</name>
    <dbReference type="NCBI Taxonomy" id="2527970"/>
    <lineage>
        <taxon>Bacteria</taxon>
        <taxon>Pseudomonadati</taxon>
        <taxon>Planctomycetota</taxon>
        <taxon>Planctomycetia</taxon>
        <taxon>Pirellulales</taxon>
        <taxon>Pirellulaceae</taxon>
        <taxon>Blastopirellula</taxon>
    </lineage>
</organism>
<gene>
    <name evidence="1" type="ORF">Enr8_07180</name>
</gene>
<comment type="caution">
    <text evidence="1">The sequence shown here is derived from an EMBL/GenBank/DDBJ whole genome shotgun (WGS) entry which is preliminary data.</text>
</comment>
<sequence length="116" mass="12750">MAPHLRVYYGPEDESTPDVLSETPEIVVGDAMRALDSANRREGKEPNVLPEGGTLQPGVADIAIGLEELLQLIEEARRCGVALQDEIENETVLVSRDLFRALLAYQTLLQPQISSH</sequence>
<dbReference type="AlphaFoldDB" id="A0A5C5VLS3"/>
<name>A0A5C5VLS3_9BACT</name>
<accession>A0A5C5VLS3</accession>
<evidence type="ECO:0000313" key="2">
    <source>
        <dbReference type="Proteomes" id="UP000318878"/>
    </source>
</evidence>
<proteinExistence type="predicted"/>
<reference evidence="1 2" key="1">
    <citation type="submission" date="2019-02" db="EMBL/GenBank/DDBJ databases">
        <title>Deep-cultivation of Planctomycetes and their phenomic and genomic characterization uncovers novel biology.</title>
        <authorList>
            <person name="Wiegand S."/>
            <person name="Jogler M."/>
            <person name="Boedeker C."/>
            <person name="Pinto D."/>
            <person name="Vollmers J."/>
            <person name="Rivas-Marin E."/>
            <person name="Kohn T."/>
            <person name="Peeters S.H."/>
            <person name="Heuer A."/>
            <person name="Rast P."/>
            <person name="Oberbeckmann S."/>
            <person name="Bunk B."/>
            <person name="Jeske O."/>
            <person name="Meyerdierks A."/>
            <person name="Storesund J.E."/>
            <person name="Kallscheuer N."/>
            <person name="Luecker S."/>
            <person name="Lage O.M."/>
            <person name="Pohl T."/>
            <person name="Merkel B.J."/>
            <person name="Hornburger P."/>
            <person name="Mueller R.-W."/>
            <person name="Bruemmer F."/>
            <person name="Labrenz M."/>
            <person name="Spormann A.M."/>
            <person name="Op Den Camp H."/>
            <person name="Overmann J."/>
            <person name="Amann R."/>
            <person name="Jetten M.S.M."/>
            <person name="Mascher T."/>
            <person name="Medema M.H."/>
            <person name="Devos D.P."/>
            <person name="Kaster A.-K."/>
            <person name="Ovreas L."/>
            <person name="Rohde M."/>
            <person name="Galperin M.Y."/>
            <person name="Jogler C."/>
        </authorList>
    </citation>
    <scope>NUCLEOTIDE SEQUENCE [LARGE SCALE GENOMIC DNA]</scope>
    <source>
        <strain evidence="1 2">Enr8</strain>
    </source>
</reference>
<dbReference type="OrthoDB" id="284594at2"/>
<dbReference type="RefSeq" id="WP_146429229.1">
    <property type="nucleotide sequence ID" value="NZ_SJPF01000001.1"/>
</dbReference>
<protein>
    <submittedName>
        <fullName evidence="1">Uncharacterized protein</fullName>
    </submittedName>
</protein>
<dbReference type="Proteomes" id="UP000318878">
    <property type="component" value="Unassembled WGS sequence"/>
</dbReference>
<dbReference type="EMBL" id="SJPF01000001">
    <property type="protein sequence ID" value="TWT39023.1"/>
    <property type="molecule type" value="Genomic_DNA"/>
</dbReference>